<proteinExistence type="predicted"/>
<gene>
    <name evidence="3" type="ORF">GTHE00462_LOCUS1242</name>
</gene>
<feature type="domain" description="PDZ" evidence="2">
    <location>
        <begin position="151"/>
        <end position="217"/>
    </location>
</feature>
<protein>
    <recommendedName>
        <fullName evidence="2">PDZ domain-containing protein</fullName>
    </recommendedName>
</protein>
<accession>A0A7S4LZK5</accession>
<sequence>MRTRNLLSDSEQEEQEDGGGDDESLQAIRYSGMLRKKKEDHGMFEDPYKTMCMATLDDGILTLKMIVNGEVTDSQEMYNLGDGWKLIIRDDKKDRFSLIRSSGSSSEPTQITLKAENRMEGEAWIEKLTETARWFGECIRQVNAAHEQQEEQSRPQTKKGEQCGIGMVLRQTKDGLIVIKLAPGAPAAASNQIELEDILLKVDGKAVSTAEEAAECILGDKGSEVSERRRSEKEQSGGIAMEEARRKGGGEREGSLHEGRGGVGSKWRGEERRGGWCRAAMRGMGVLTIPLSDSLVVPTSSWRQEGDAAAFLVSHLLLSPSFRPSISFSSLFSCFPVYCSEPPVLQVKFPVRLIRGKV</sequence>
<dbReference type="SUPFAM" id="SSF50729">
    <property type="entry name" value="PH domain-like"/>
    <property type="match status" value="1"/>
</dbReference>
<organism evidence="3">
    <name type="scientific">Guillardia theta</name>
    <name type="common">Cryptophyte</name>
    <name type="synonym">Cryptomonas phi</name>
    <dbReference type="NCBI Taxonomy" id="55529"/>
    <lineage>
        <taxon>Eukaryota</taxon>
        <taxon>Cryptophyceae</taxon>
        <taxon>Pyrenomonadales</taxon>
        <taxon>Geminigeraceae</taxon>
        <taxon>Guillardia</taxon>
    </lineage>
</organism>
<reference evidence="3" key="1">
    <citation type="submission" date="2021-01" db="EMBL/GenBank/DDBJ databases">
        <authorList>
            <person name="Corre E."/>
            <person name="Pelletier E."/>
            <person name="Niang G."/>
            <person name="Scheremetjew M."/>
            <person name="Finn R."/>
            <person name="Kale V."/>
            <person name="Holt S."/>
            <person name="Cochrane G."/>
            <person name="Meng A."/>
            <person name="Brown T."/>
            <person name="Cohen L."/>
        </authorList>
    </citation>
    <scope>NUCLEOTIDE SEQUENCE</scope>
    <source>
        <strain evidence="3">CCMP 2712</strain>
    </source>
</reference>
<feature type="compositionally biased region" description="Acidic residues" evidence="1">
    <location>
        <begin position="10"/>
        <end position="24"/>
    </location>
</feature>
<feature type="region of interest" description="Disordered" evidence="1">
    <location>
        <begin position="222"/>
        <end position="269"/>
    </location>
</feature>
<dbReference type="InterPro" id="IPR036034">
    <property type="entry name" value="PDZ_sf"/>
</dbReference>
<dbReference type="AlphaFoldDB" id="A0A7S4LZK5"/>
<evidence type="ECO:0000259" key="2">
    <source>
        <dbReference type="PROSITE" id="PS50106"/>
    </source>
</evidence>
<evidence type="ECO:0000313" key="3">
    <source>
        <dbReference type="EMBL" id="CAE2191931.1"/>
    </source>
</evidence>
<dbReference type="EMBL" id="HBKN01001438">
    <property type="protein sequence ID" value="CAE2191931.1"/>
    <property type="molecule type" value="Transcribed_RNA"/>
</dbReference>
<name>A0A7S4LZK5_GUITH</name>
<feature type="compositionally biased region" description="Basic and acidic residues" evidence="1">
    <location>
        <begin position="222"/>
        <end position="235"/>
    </location>
</feature>
<dbReference type="Pfam" id="PF13180">
    <property type="entry name" value="PDZ_2"/>
    <property type="match status" value="1"/>
</dbReference>
<dbReference type="InterPro" id="IPR001478">
    <property type="entry name" value="PDZ"/>
</dbReference>
<dbReference type="PROSITE" id="PS50106">
    <property type="entry name" value="PDZ"/>
    <property type="match status" value="1"/>
</dbReference>
<dbReference type="Gene3D" id="2.30.42.10">
    <property type="match status" value="1"/>
</dbReference>
<evidence type="ECO:0000256" key="1">
    <source>
        <dbReference type="SAM" id="MobiDB-lite"/>
    </source>
</evidence>
<feature type="region of interest" description="Disordered" evidence="1">
    <location>
        <begin position="1"/>
        <end position="25"/>
    </location>
</feature>
<dbReference type="SUPFAM" id="SSF50156">
    <property type="entry name" value="PDZ domain-like"/>
    <property type="match status" value="1"/>
</dbReference>
<feature type="compositionally biased region" description="Basic and acidic residues" evidence="1">
    <location>
        <begin position="242"/>
        <end position="260"/>
    </location>
</feature>